<dbReference type="CDD" id="cd14858">
    <property type="entry name" value="TrmE_N"/>
    <property type="match status" value="1"/>
</dbReference>
<dbReference type="EMBL" id="CAADRM010000092">
    <property type="protein sequence ID" value="VFU14573.1"/>
    <property type="molecule type" value="Genomic_DNA"/>
</dbReference>
<dbReference type="PANTHER" id="PTHR42714:SF2">
    <property type="entry name" value="TRNA MODIFICATION GTPASE GTPBP3, MITOCHONDRIAL"/>
    <property type="match status" value="1"/>
</dbReference>
<dbReference type="SUPFAM" id="SSF116878">
    <property type="entry name" value="TrmE connector domain"/>
    <property type="match status" value="1"/>
</dbReference>
<evidence type="ECO:0000256" key="1">
    <source>
        <dbReference type="ARBA" id="ARBA00011043"/>
    </source>
</evidence>
<reference evidence="8" key="1">
    <citation type="submission" date="2019-03" db="EMBL/GenBank/DDBJ databases">
        <authorList>
            <person name="Hao L."/>
        </authorList>
    </citation>
    <scope>NUCLEOTIDE SEQUENCE</scope>
</reference>
<dbReference type="SUPFAM" id="SSF52540">
    <property type="entry name" value="P-loop containing nucleoside triphosphate hydrolases"/>
    <property type="match status" value="1"/>
</dbReference>
<dbReference type="EC" id="3.6.-.-" evidence="8"/>
<feature type="domain" description="GTP-binding protein TrmE N-terminal" evidence="6">
    <location>
        <begin position="7"/>
        <end position="76"/>
    </location>
</feature>
<dbReference type="InterPro" id="IPR027266">
    <property type="entry name" value="TrmE/GcvT-like"/>
</dbReference>
<dbReference type="GO" id="GO:0005829">
    <property type="term" value="C:cytosol"/>
    <property type="evidence" value="ECO:0007669"/>
    <property type="project" value="TreeGrafter"/>
</dbReference>
<dbReference type="Gene3D" id="3.40.50.300">
    <property type="entry name" value="P-loop containing nucleotide triphosphate hydrolases"/>
    <property type="match status" value="1"/>
</dbReference>
<dbReference type="InterPro" id="IPR027368">
    <property type="entry name" value="MnmE_dom2"/>
</dbReference>
<dbReference type="NCBIfam" id="TIGR00231">
    <property type="entry name" value="small_GTP"/>
    <property type="match status" value="1"/>
</dbReference>
<dbReference type="Gene3D" id="3.30.1360.120">
    <property type="entry name" value="Probable tRNA modification gtpase trme, domain 1"/>
    <property type="match status" value="1"/>
</dbReference>
<dbReference type="InterPro" id="IPR025867">
    <property type="entry name" value="MnmE_helical"/>
</dbReference>
<dbReference type="InterPro" id="IPR018948">
    <property type="entry name" value="GTP-bd_TrmE_N"/>
</dbReference>
<keyword evidence="8" id="KW-0378">Hydrolase</keyword>
<dbReference type="GO" id="GO:0030488">
    <property type="term" value="P:tRNA methylation"/>
    <property type="evidence" value="ECO:0007669"/>
    <property type="project" value="TreeGrafter"/>
</dbReference>
<dbReference type="InterPro" id="IPR006073">
    <property type="entry name" value="GTP-bd"/>
</dbReference>
<accession>A0A485M249</accession>
<organism evidence="8">
    <name type="scientific">anaerobic digester metagenome</name>
    <dbReference type="NCBI Taxonomy" id="1263854"/>
    <lineage>
        <taxon>unclassified sequences</taxon>
        <taxon>metagenomes</taxon>
        <taxon>ecological metagenomes</taxon>
    </lineage>
</organism>
<dbReference type="GO" id="GO:0005525">
    <property type="term" value="F:GTP binding"/>
    <property type="evidence" value="ECO:0007669"/>
    <property type="project" value="UniProtKB-KW"/>
</dbReference>
<dbReference type="PANTHER" id="PTHR42714">
    <property type="entry name" value="TRNA MODIFICATION GTPASE GTPBP3"/>
    <property type="match status" value="1"/>
</dbReference>
<keyword evidence="2" id="KW-0819">tRNA processing</keyword>
<evidence type="ECO:0000259" key="5">
    <source>
        <dbReference type="Pfam" id="PF01926"/>
    </source>
</evidence>
<evidence type="ECO:0000256" key="2">
    <source>
        <dbReference type="ARBA" id="ARBA00022694"/>
    </source>
</evidence>
<keyword evidence="3" id="KW-0547">Nucleotide-binding</keyword>
<evidence type="ECO:0000313" key="8">
    <source>
        <dbReference type="EMBL" id="VFU14573.1"/>
    </source>
</evidence>
<dbReference type="InterPro" id="IPR005225">
    <property type="entry name" value="Small_GTP-bd"/>
</dbReference>
<dbReference type="InterPro" id="IPR027417">
    <property type="entry name" value="P-loop_NTPase"/>
</dbReference>
<dbReference type="Pfam" id="PF01926">
    <property type="entry name" value="MMR_HSR1"/>
    <property type="match status" value="1"/>
</dbReference>
<feature type="domain" description="MnmE helical" evidence="7">
    <location>
        <begin position="79"/>
        <end position="390"/>
    </location>
</feature>
<dbReference type="Pfam" id="PF10396">
    <property type="entry name" value="TrmE_N"/>
    <property type="match status" value="1"/>
</dbReference>
<protein>
    <submittedName>
        <fullName evidence="8">tRNA modification GTPase MnmE</fullName>
        <ecNumber evidence="8">3.6.-.-</ecNumber>
    </submittedName>
</protein>
<evidence type="ECO:0000256" key="3">
    <source>
        <dbReference type="ARBA" id="ARBA00022741"/>
    </source>
</evidence>
<proteinExistence type="inferred from homology"/>
<dbReference type="GO" id="GO:0002098">
    <property type="term" value="P:tRNA wobble uridine modification"/>
    <property type="evidence" value="ECO:0007669"/>
    <property type="project" value="TreeGrafter"/>
</dbReference>
<dbReference type="NCBIfam" id="TIGR00450">
    <property type="entry name" value="mnmE_trmE_thdF"/>
    <property type="match status" value="1"/>
</dbReference>
<dbReference type="Pfam" id="PF12631">
    <property type="entry name" value="MnmE_helical"/>
    <property type="match status" value="1"/>
</dbReference>
<evidence type="ECO:0000259" key="7">
    <source>
        <dbReference type="Pfam" id="PF12631"/>
    </source>
</evidence>
<dbReference type="CDD" id="cd04164">
    <property type="entry name" value="trmE"/>
    <property type="match status" value="1"/>
</dbReference>
<keyword evidence="4" id="KW-0342">GTP-binding</keyword>
<gene>
    <name evidence="8" type="primary">mnmE</name>
    <name evidence="8" type="ORF">SCFA_30085</name>
</gene>
<name>A0A485M249_9ZZZZ</name>
<feature type="domain" description="G" evidence="5">
    <location>
        <begin position="173"/>
        <end position="282"/>
    </location>
</feature>
<dbReference type="PRINTS" id="PR00326">
    <property type="entry name" value="GTP1OBG"/>
</dbReference>
<comment type="similarity">
    <text evidence="1">Belongs to the TRAFAC class TrmE-Era-EngA-EngB-Septin-like GTPase superfamily. TrmE GTPase family.</text>
</comment>
<dbReference type="AlphaFoldDB" id="A0A485M249"/>
<evidence type="ECO:0000256" key="4">
    <source>
        <dbReference type="ARBA" id="ARBA00023134"/>
    </source>
</evidence>
<sequence length="393" mass="42230">MQKPSAILDSAGEVVEKAMVVFHPGPRSYTGEDVVEISCHGNPLLVDAVLEVIGATGLARIAERGEFTKRAYLNGKMDLAQAEAVGALINAESICGVDMARSLLAGELSRRITGLGDELLGIISGVEASFLTDDAPYDEAAFSQAVGSVIGEVDSLLAHGDSAPKRYSGIVTTIAGLPNAGKSSLFNAILGYPRAIVHQESGTTRDIISEHLVFSGVDFIFHDTAGIRETASGPEQAGIQKTMDILRQSHLVLYVVDACRGLTSEDEPWLNLGEKTVVVINKADLLPRPRYGIEGEKAWVSAKYRTGIDELMEFVSRLFPLGQPGVFLGRHTYLLSRAREYLAHCLSAIDDGMTPDVLVLDLKTAHESLREISGDSVSQDILESIFSNFCIGK</sequence>
<evidence type="ECO:0000259" key="6">
    <source>
        <dbReference type="Pfam" id="PF10396"/>
    </source>
</evidence>
<dbReference type="Gene3D" id="1.20.120.430">
    <property type="entry name" value="tRNA modification GTPase MnmE domain 2"/>
    <property type="match status" value="1"/>
</dbReference>
<dbReference type="InterPro" id="IPR031168">
    <property type="entry name" value="G_TrmE"/>
</dbReference>
<dbReference type="InterPro" id="IPR004520">
    <property type="entry name" value="GTPase_MnmE"/>
</dbReference>
<dbReference type="GO" id="GO:0003924">
    <property type="term" value="F:GTPase activity"/>
    <property type="evidence" value="ECO:0007669"/>
    <property type="project" value="InterPro"/>
</dbReference>
<dbReference type="HAMAP" id="MF_00379">
    <property type="entry name" value="GTPase_MnmE"/>
    <property type="match status" value="1"/>
</dbReference>